<dbReference type="Proteomes" id="UP001177260">
    <property type="component" value="Unassembled WGS sequence"/>
</dbReference>
<dbReference type="EMBL" id="JAOPJF010000012">
    <property type="protein sequence ID" value="KAK1147349.1"/>
    <property type="molecule type" value="Genomic_DNA"/>
</dbReference>
<reference evidence="1 2" key="1">
    <citation type="journal article" date="2023" name="ACS Omega">
        <title>Identification of the Neoaspergillic Acid Biosynthesis Gene Cluster by Establishing an In Vitro CRISPR-Ribonucleoprotein Genetic System in Aspergillus melleus.</title>
        <authorList>
            <person name="Yuan B."/>
            <person name="Grau M.F."/>
            <person name="Murata R.M."/>
            <person name="Torok T."/>
            <person name="Venkateswaran K."/>
            <person name="Stajich J.E."/>
            <person name="Wang C.C.C."/>
        </authorList>
    </citation>
    <scope>NUCLEOTIDE SEQUENCE [LARGE SCALE GENOMIC DNA]</scope>
    <source>
        <strain evidence="1 2">IMV 1140</strain>
    </source>
</reference>
<protein>
    <submittedName>
        <fullName evidence="1">Uncharacterized protein</fullName>
    </submittedName>
</protein>
<sequence length="274" mass="29311">MDIYMVLLSPKVSSLTKSHVFSMPETKDKPTILLIPGAWHQGSTFGPVATILRQQGYPAETITLPSAGGPSSTTAYDDADHIRKKYLDELVSQGKEVILVLHSYAGIPGTESVKGYARKDLVAQGKDGGVVGLVYLAAFLIPAGASVETFVPGGLDPLMTLEGDQMYPKNPRENFYSDLDDETAAKHLAALVPHAPEAMRTPLTYEAYRDVPTSYILCNRDVSFPVVAQQSIAGIPGEGVVRTYDIDGGHCAMLSQPQAVADVIHDAAKRAVAA</sequence>
<evidence type="ECO:0000313" key="1">
    <source>
        <dbReference type="EMBL" id="KAK1147349.1"/>
    </source>
</evidence>
<name>A0ACC3BAA3_9EURO</name>
<gene>
    <name evidence="1" type="ORF">N8T08_001426</name>
</gene>
<keyword evidence="2" id="KW-1185">Reference proteome</keyword>
<accession>A0ACC3BAA3</accession>
<proteinExistence type="predicted"/>
<evidence type="ECO:0000313" key="2">
    <source>
        <dbReference type="Proteomes" id="UP001177260"/>
    </source>
</evidence>
<comment type="caution">
    <text evidence="1">The sequence shown here is derived from an EMBL/GenBank/DDBJ whole genome shotgun (WGS) entry which is preliminary data.</text>
</comment>
<organism evidence="1 2">
    <name type="scientific">Aspergillus melleus</name>
    <dbReference type="NCBI Taxonomy" id="138277"/>
    <lineage>
        <taxon>Eukaryota</taxon>
        <taxon>Fungi</taxon>
        <taxon>Dikarya</taxon>
        <taxon>Ascomycota</taxon>
        <taxon>Pezizomycotina</taxon>
        <taxon>Eurotiomycetes</taxon>
        <taxon>Eurotiomycetidae</taxon>
        <taxon>Eurotiales</taxon>
        <taxon>Aspergillaceae</taxon>
        <taxon>Aspergillus</taxon>
        <taxon>Aspergillus subgen. Circumdati</taxon>
    </lineage>
</organism>